<dbReference type="Proteomes" id="UP001320706">
    <property type="component" value="Unassembled WGS sequence"/>
</dbReference>
<protein>
    <submittedName>
        <fullName evidence="1">Uncharacterized protein</fullName>
    </submittedName>
</protein>
<sequence length="650" mass="69803">MSYRFTSINKGKGRADDFPGGEPMFLDGDGQARERFTAVLGDEVMEDIDSTSELSDEEEAGAGKGNDDGVAGTDDSDGTDDDQEADAGKGHDDAVASKDDSDETEHDNGDKDELDDSTTTTVATTSKAAQVLKIRPRNQPNEKYKDIAHPGTVSEILDLDDDYLFGETFLKVALERSHADIHNHVQTVGTKCSLSAVRHRQRKALMDRAKRNGTIYEKEFADHNHSRLASVYAPNQKKLNREAATVPGAGITASTSHGSTSPVVAGPSSASSSIPLESAAASSTSAADIEAAMGTQAPRSTTGARTLGRFIPAATFTQSLAPPSTTPQSDAPSYKSAAHPGAATGTQTAMSTTGAGNSGPSAPAATPRRAPALPSTPTGGVAHGGSMTYFSPSAAREVNAAASGFYNTSGPKLRDITLRPPPQVPMTLEYMNRTMDPFLHGPPLSETIAREYAIQEAERMALRNSGASGPDPNTTPYTRADLLHNTRSVVGFYTAARKICRPDPEDELHPWIVHERWLHTPEQLRIEFLGLIYEIDCKIYETDNKKTRRMKDEVADKIYAALTRSHFEAIGSLGEGVVWYAEDEVSASEGEGDDDEDDDDDNESEDDNDEDDDKSGGDDGDNDDDDDDDDDNNNAQSSDDGERPRKKVKH</sequence>
<organism evidence="1 2">
    <name type="scientific">Zalaria obscura</name>
    <dbReference type="NCBI Taxonomy" id="2024903"/>
    <lineage>
        <taxon>Eukaryota</taxon>
        <taxon>Fungi</taxon>
        <taxon>Dikarya</taxon>
        <taxon>Ascomycota</taxon>
        <taxon>Pezizomycotina</taxon>
        <taxon>Dothideomycetes</taxon>
        <taxon>Dothideomycetidae</taxon>
        <taxon>Dothideales</taxon>
        <taxon>Zalariaceae</taxon>
        <taxon>Zalaria</taxon>
    </lineage>
</organism>
<reference evidence="1" key="1">
    <citation type="submission" date="2024-02" db="EMBL/GenBank/DDBJ databases">
        <title>Metagenome Assembled Genome of Zalaria obscura JY119.</title>
        <authorList>
            <person name="Vighnesh L."/>
            <person name="Jagadeeshwari U."/>
            <person name="Venkata Ramana C."/>
            <person name="Sasikala C."/>
        </authorList>
    </citation>
    <scope>NUCLEOTIDE SEQUENCE</scope>
    <source>
        <strain evidence="1">JY119</strain>
    </source>
</reference>
<name>A0ACC3SG83_9PEZI</name>
<proteinExistence type="predicted"/>
<gene>
    <name evidence="1" type="ORF">M8818_003198</name>
</gene>
<evidence type="ECO:0000313" key="2">
    <source>
        <dbReference type="Proteomes" id="UP001320706"/>
    </source>
</evidence>
<evidence type="ECO:0000313" key="1">
    <source>
        <dbReference type="EMBL" id="KAK8211543.1"/>
    </source>
</evidence>
<comment type="caution">
    <text evidence="1">The sequence shown here is derived from an EMBL/GenBank/DDBJ whole genome shotgun (WGS) entry which is preliminary data.</text>
</comment>
<accession>A0ACC3SG83</accession>
<keyword evidence="2" id="KW-1185">Reference proteome</keyword>
<dbReference type="EMBL" id="JAMKPW020000013">
    <property type="protein sequence ID" value="KAK8211543.1"/>
    <property type="molecule type" value="Genomic_DNA"/>
</dbReference>